<dbReference type="AlphaFoldDB" id="A0A137PAU9"/>
<dbReference type="EMBL" id="KQ964459">
    <property type="protein sequence ID" value="KXN72129.1"/>
    <property type="molecule type" value="Genomic_DNA"/>
</dbReference>
<accession>A0A137PAU9</accession>
<keyword evidence="3" id="KW-1185">Reference proteome</keyword>
<dbReference type="Proteomes" id="UP000070444">
    <property type="component" value="Unassembled WGS sequence"/>
</dbReference>
<gene>
    <name evidence="2" type="ORF">CONCODRAFT_5053</name>
</gene>
<name>A0A137PAU9_CONC2</name>
<evidence type="ECO:0000313" key="3">
    <source>
        <dbReference type="Proteomes" id="UP000070444"/>
    </source>
</evidence>
<dbReference type="OrthoDB" id="7276109at2759"/>
<organism evidence="2 3">
    <name type="scientific">Conidiobolus coronatus (strain ATCC 28846 / CBS 209.66 / NRRL 28638)</name>
    <name type="common">Delacroixia coronata</name>
    <dbReference type="NCBI Taxonomy" id="796925"/>
    <lineage>
        <taxon>Eukaryota</taxon>
        <taxon>Fungi</taxon>
        <taxon>Fungi incertae sedis</taxon>
        <taxon>Zoopagomycota</taxon>
        <taxon>Entomophthoromycotina</taxon>
        <taxon>Entomophthoromycetes</taxon>
        <taxon>Entomophthorales</taxon>
        <taxon>Ancylistaceae</taxon>
        <taxon>Conidiobolus</taxon>
    </lineage>
</organism>
<feature type="region of interest" description="Disordered" evidence="1">
    <location>
        <begin position="187"/>
        <end position="206"/>
    </location>
</feature>
<protein>
    <submittedName>
        <fullName evidence="2">Uncharacterized protein</fullName>
    </submittedName>
</protein>
<sequence length="252" mass="27275">MTMENECKAPKCPHCQSSILPQIIDEYDSTFIMCINTECSYPFNEPDISLYYISKRPLQTKKKSRTTPYIKKRPSIGLRAKTLPYLPPTAPSSDEPRTSPLTIGTDPFDSLLCDVQAHSGASVQSPASSTIADPLADLQIPDLYNPSPVTSDPLLSAQASLLDLPALSFDSIFSNLPSEDLFNVSSTEPFTSAGSPATPDNLSSQNHPFTALDDIMAQFDFNLPGASCGSSNVLSQLSLQEMEELLSVSTSN</sequence>
<proteinExistence type="predicted"/>
<reference evidence="2 3" key="1">
    <citation type="journal article" date="2015" name="Genome Biol. Evol.">
        <title>Phylogenomic analyses indicate that early fungi evolved digesting cell walls of algal ancestors of land plants.</title>
        <authorList>
            <person name="Chang Y."/>
            <person name="Wang S."/>
            <person name="Sekimoto S."/>
            <person name="Aerts A.L."/>
            <person name="Choi C."/>
            <person name="Clum A."/>
            <person name="LaButti K.M."/>
            <person name="Lindquist E.A."/>
            <person name="Yee Ngan C."/>
            <person name="Ohm R.A."/>
            <person name="Salamov A.A."/>
            <person name="Grigoriev I.V."/>
            <person name="Spatafora J.W."/>
            <person name="Berbee M.L."/>
        </authorList>
    </citation>
    <scope>NUCLEOTIDE SEQUENCE [LARGE SCALE GENOMIC DNA]</scope>
    <source>
        <strain evidence="2 3">NRRL 28638</strain>
    </source>
</reference>
<evidence type="ECO:0000313" key="2">
    <source>
        <dbReference type="EMBL" id="KXN72129.1"/>
    </source>
</evidence>
<evidence type="ECO:0000256" key="1">
    <source>
        <dbReference type="SAM" id="MobiDB-lite"/>
    </source>
</evidence>